<reference evidence="1 2" key="1">
    <citation type="submission" date="2014-04" db="EMBL/GenBank/DDBJ databases">
        <authorList>
            <consortium name="DOE Joint Genome Institute"/>
            <person name="Kuo A."/>
            <person name="Tarkka M."/>
            <person name="Buscot F."/>
            <person name="Kohler A."/>
            <person name="Nagy L.G."/>
            <person name="Floudas D."/>
            <person name="Copeland A."/>
            <person name="Barry K.W."/>
            <person name="Cichocki N."/>
            <person name="Veneault-Fourrey C."/>
            <person name="LaButti K."/>
            <person name="Lindquist E.A."/>
            <person name="Lipzen A."/>
            <person name="Lundell T."/>
            <person name="Morin E."/>
            <person name="Murat C."/>
            <person name="Sun H."/>
            <person name="Tunlid A."/>
            <person name="Henrissat B."/>
            <person name="Grigoriev I.V."/>
            <person name="Hibbett D.S."/>
            <person name="Martin F."/>
            <person name="Nordberg H.P."/>
            <person name="Cantor M.N."/>
            <person name="Hua S.X."/>
        </authorList>
    </citation>
    <scope>NUCLEOTIDE SEQUENCE [LARGE SCALE GENOMIC DNA]</scope>
    <source>
        <strain evidence="1 2">F 1598</strain>
    </source>
</reference>
<sequence>MGPPPSRPPRDRGFFFICGRAETADAAAGSWGCRLGSGLTFVSRFQGVTEELRDGFGAAGVMNGIHDTLGGSLPSNLPQHPAVIPFRPIPTRTTPSTSFPGGTVLNRSRIPTAQYPIIPYLPRQQGARTRGVIPDHDAIKRKTGLLRQLVEKSTHQQRDWEQERFVAASGGPAAVDGGDSADVDDARSIRTIVPHEFERVEEKEDEVCRAR</sequence>
<dbReference type="InParanoid" id="A0A0C3FLJ1"/>
<organism evidence="1 2">
    <name type="scientific">Piloderma croceum (strain F 1598)</name>
    <dbReference type="NCBI Taxonomy" id="765440"/>
    <lineage>
        <taxon>Eukaryota</taxon>
        <taxon>Fungi</taxon>
        <taxon>Dikarya</taxon>
        <taxon>Basidiomycota</taxon>
        <taxon>Agaricomycotina</taxon>
        <taxon>Agaricomycetes</taxon>
        <taxon>Agaricomycetidae</taxon>
        <taxon>Atheliales</taxon>
        <taxon>Atheliaceae</taxon>
        <taxon>Piloderma</taxon>
    </lineage>
</organism>
<protein>
    <submittedName>
        <fullName evidence="1">Uncharacterized protein</fullName>
    </submittedName>
</protein>
<proteinExistence type="predicted"/>
<accession>A0A0C3FLJ1</accession>
<dbReference type="STRING" id="765440.A0A0C3FLJ1"/>
<reference evidence="2" key="2">
    <citation type="submission" date="2015-01" db="EMBL/GenBank/DDBJ databases">
        <title>Evolutionary Origins and Diversification of the Mycorrhizal Mutualists.</title>
        <authorList>
            <consortium name="DOE Joint Genome Institute"/>
            <consortium name="Mycorrhizal Genomics Consortium"/>
            <person name="Kohler A."/>
            <person name="Kuo A."/>
            <person name="Nagy L.G."/>
            <person name="Floudas D."/>
            <person name="Copeland A."/>
            <person name="Barry K.W."/>
            <person name="Cichocki N."/>
            <person name="Veneault-Fourrey C."/>
            <person name="LaButti K."/>
            <person name="Lindquist E.A."/>
            <person name="Lipzen A."/>
            <person name="Lundell T."/>
            <person name="Morin E."/>
            <person name="Murat C."/>
            <person name="Riley R."/>
            <person name="Ohm R."/>
            <person name="Sun H."/>
            <person name="Tunlid A."/>
            <person name="Henrissat B."/>
            <person name="Grigoriev I.V."/>
            <person name="Hibbett D.S."/>
            <person name="Martin F."/>
        </authorList>
    </citation>
    <scope>NUCLEOTIDE SEQUENCE [LARGE SCALE GENOMIC DNA]</scope>
    <source>
        <strain evidence="2">F 1598</strain>
    </source>
</reference>
<name>A0A0C3FLJ1_PILCF</name>
<dbReference type="HOGENOM" id="CLU_1305272_0_0_1"/>
<dbReference type="EMBL" id="KN833004">
    <property type="protein sequence ID" value="KIM80376.1"/>
    <property type="molecule type" value="Genomic_DNA"/>
</dbReference>
<evidence type="ECO:0000313" key="1">
    <source>
        <dbReference type="EMBL" id="KIM80376.1"/>
    </source>
</evidence>
<gene>
    <name evidence="1" type="ORF">PILCRDRAFT_531553</name>
</gene>
<dbReference type="Proteomes" id="UP000054166">
    <property type="component" value="Unassembled WGS sequence"/>
</dbReference>
<keyword evidence="2" id="KW-1185">Reference proteome</keyword>
<dbReference type="AlphaFoldDB" id="A0A0C3FLJ1"/>
<evidence type="ECO:0000313" key="2">
    <source>
        <dbReference type="Proteomes" id="UP000054166"/>
    </source>
</evidence>